<organism evidence="2 3">
    <name type="scientific">Pleurodeles waltl</name>
    <name type="common">Iberian ribbed newt</name>
    <dbReference type="NCBI Taxonomy" id="8319"/>
    <lineage>
        <taxon>Eukaryota</taxon>
        <taxon>Metazoa</taxon>
        <taxon>Chordata</taxon>
        <taxon>Craniata</taxon>
        <taxon>Vertebrata</taxon>
        <taxon>Euteleostomi</taxon>
        <taxon>Amphibia</taxon>
        <taxon>Batrachia</taxon>
        <taxon>Caudata</taxon>
        <taxon>Salamandroidea</taxon>
        <taxon>Salamandridae</taxon>
        <taxon>Pleurodelinae</taxon>
        <taxon>Pleurodeles</taxon>
    </lineage>
</organism>
<dbReference type="Pfam" id="PF11560">
    <property type="entry name" value="LAP2alpha"/>
    <property type="match status" value="1"/>
</dbReference>
<dbReference type="EMBL" id="JANPWB010000001">
    <property type="protein sequence ID" value="KAJ1213289.1"/>
    <property type="molecule type" value="Genomic_DNA"/>
</dbReference>
<dbReference type="InterPro" id="IPR021623">
    <property type="entry name" value="LAP2alpha_C"/>
</dbReference>
<protein>
    <recommendedName>
        <fullName evidence="1">Lamina-associated polypeptide 2 alpha C-terminal domain-containing protein</fullName>
    </recommendedName>
</protein>
<gene>
    <name evidence="2" type="ORF">NDU88_000927</name>
</gene>
<reference evidence="2" key="1">
    <citation type="journal article" date="2022" name="bioRxiv">
        <title>Sequencing and chromosome-scale assembly of the giantPleurodeles waltlgenome.</title>
        <authorList>
            <person name="Brown T."/>
            <person name="Elewa A."/>
            <person name="Iarovenko S."/>
            <person name="Subramanian E."/>
            <person name="Araus A.J."/>
            <person name="Petzold A."/>
            <person name="Susuki M."/>
            <person name="Suzuki K.-i.T."/>
            <person name="Hayashi T."/>
            <person name="Toyoda A."/>
            <person name="Oliveira C."/>
            <person name="Osipova E."/>
            <person name="Leigh N.D."/>
            <person name="Simon A."/>
            <person name="Yun M.H."/>
        </authorList>
    </citation>
    <scope>NUCLEOTIDE SEQUENCE</scope>
    <source>
        <strain evidence="2">20211129_DDA</strain>
        <tissue evidence="2">Liver</tissue>
    </source>
</reference>
<evidence type="ECO:0000313" key="3">
    <source>
        <dbReference type="Proteomes" id="UP001066276"/>
    </source>
</evidence>
<sequence>MSLEDLKGKYISNDMLSGLTHHLKENMGFLEDEVPETSSGSLLRQFQCSTLVDVPVHACIHKVNKRKWKDPYKITMPRFNAKLQPLQDMLKKLQDSIPVDSFAASLVGHTSLAEDAVIRDAVHKKVDVTLKKVYPGAHLALGAGIYGKYLAQSLISDLKFLHCALDKSSDCSGILELIECELEFLSDVTFDVGRASALSGGACVAARWNLVLHDWKTNAAQRSSALWMPFQGSVLFGTELEEKLNRIFKEKKHCSSLKSLPGD</sequence>
<dbReference type="Gene3D" id="1.10.287.3160">
    <property type="match status" value="1"/>
</dbReference>
<accession>A0AAV7WGW2</accession>
<dbReference type="AlphaFoldDB" id="A0AAV7WGW2"/>
<name>A0AAV7WGW2_PLEWA</name>
<proteinExistence type="predicted"/>
<dbReference type="Proteomes" id="UP001066276">
    <property type="component" value="Chromosome 1_1"/>
</dbReference>
<evidence type="ECO:0000259" key="1">
    <source>
        <dbReference type="Pfam" id="PF11560"/>
    </source>
</evidence>
<comment type="caution">
    <text evidence="2">The sequence shown here is derived from an EMBL/GenBank/DDBJ whole genome shotgun (WGS) entry which is preliminary data.</text>
</comment>
<keyword evidence="3" id="KW-1185">Reference proteome</keyword>
<feature type="domain" description="Lamina-associated polypeptide 2 alpha C-terminal" evidence="1">
    <location>
        <begin position="54"/>
        <end position="242"/>
    </location>
</feature>
<evidence type="ECO:0000313" key="2">
    <source>
        <dbReference type="EMBL" id="KAJ1213289.1"/>
    </source>
</evidence>